<keyword evidence="2" id="KW-0677">Repeat</keyword>
<evidence type="ECO:0000256" key="3">
    <source>
        <dbReference type="SAM" id="Phobius"/>
    </source>
</evidence>
<keyword evidence="1" id="KW-0880">Kelch repeat</keyword>
<name>A0A8H3MBF0_9GLOM</name>
<protein>
    <recommendedName>
        <fullName evidence="6">Galactose oxidase</fullName>
    </recommendedName>
</protein>
<dbReference type="Proteomes" id="UP000615446">
    <property type="component" value="Unassembled WGS sequence"/>
</dbReference>
<feature type="transmembrane region" description="Helical" evidence="3">
    <location>
        <begin position="285"/>
        <end position="307"/>
    </location>
</feature>
<organism evidence="4 5">
    <name type="scientific">Rhizophagus clarus</name>
    <dbReference type="NCBI Taxonomy" id="94130"/>
    <lineage>
        <taxon>Eukaryota</taxon>
        <taxon>Fungi</taxon>
        <taxon>Fungi incertae sedis</taxon>
        <taxon>Mucoromycota</taxon>
        <taxon>Glomeromycotina</taxon>
        <taxon>Glomeromycetes</taxon>
        <taxon>Glomerales</taxon>
        <taxon>Glomeraceae</taxon>
        <taxon>Rhizophagus</taxon>
    </lineage>
</organism>
<gene>
    <name evidence="4" type="ORF">RCL2_002799300</name>
</gene>
<keyword evidence="3" id="KW-1133">Transmembrane helix</keyword>
<evidence type="ECO:0000313" key="4">
    <source>
        <dbReference type="EMBL" id="GET01591.1"/>
    </source>
</evidence>
<proteinExistence type="predicted"/>
<evidence type="ECO:0000256" key="2">
    <source>
        <dbReference type="ARBA" id="ARBA00022737"/>
    </source>
</evidence>
<keyword evidence="3" id="KW-0812">Transmembrane</keyword>
<dbReference type="PANTHER" id="PTHR46093:SF18">
    <property type="entry name" value="FIBRONECTIN TYPE-III DOMAIN-CONTAINING PROTEIN"/>
    <property type="match status" value="1"/>
</dbReference>
<dbReference type="Gene3D" id="2.120.10.80">
    <property type="entry name" value="Kelch-type beta propeller"/>
    <property type="match status" value="2"/>
</dbReference>
<dbReference type="InterPro" id="IPR015915">
    <property type="entry name" value="Kelch-typ_b-propeller"/>
</dbReference>
<dbReference type="AlphaFoldDB" id="A0A8H3MBF0"/>
<accession>A0A8H3MBF0</accession>
<dbReference type="InterPro" id="IPR011043">
    <property type="entry name" value="Gal_Oxase/kelch_b-propeller"/>
</dbReference>
<sequence length="436" mass="49183">MMLKKIFFYIDFFASFETQNLSIKNLPSINVIPEWSNVVSAKGGANNNTLFICGGGEGGIVYTLNPQNNLWTIPKISGQVPPQPFLFNMRGTMDNNGIMYFWDGIGSNMLILDTIKLIWKKGSSLGAPNYGHDCGTFDKSTLMNQVYIYDTVNDNWSTKMTSGTVPPTRHGLSAVLGLDGQRVIVFGGFENIITSNLSSQNQLYESNLIKFEWLIPKISGQTPSYRAFHSANIIENYINYNEYVWTNEFNLSSNIVVPSIPSTSLIPLDLTIPSSSEQSNSDIKIFGILFGSLTGFVLFFFLLYIILVKSRKGNDNDNNQVKRNACNHNLLILKSPNSKTIYDYERGMIESPSHENIYNHGREIVESPSNENIYNHGRETQEIVQPSIPDPVNNNYNHGQESIQNANNTKVSLQYVQELEKEIQDLKRIILQNNKQ</sequence>
<dbReference type="OrthoDB" id="432528at2759"/>
<dbReference type="Pfam" id="PF24681">
    <property type="entry name" value="Kelch_KLHDC2_KLHL20_DRC7"/>
    <property type="match status" value="1"/>
</dbReference>
<reference evidence="4" key="1">
    <citation type="submission" date="2019-10" db="EMBL/GenBank/DDBJ databases">
        <title>Conservation and host-specific expression of non-tandemly repeated heterogenous ribosome RNA gene in arbuscular mycorrhizal fungi.</title>
        <authorList>
            <person name="Maeda T."/>
            <person name="Kobayashi Y."/>
            <person name="Nakagawa T."/>
            <person name="Ezawa T."/>
            <person name="Yamaguchi K."/>
            <person name="Bino T."/>
            <person name="Nishimoto Y."/>
            <person name="Shigenobu S."/>
            <person name="Kawaguchi M."/>
        </authorList>
    </citation>
    <scope>NUCLEOTIDE SEQUENCE</scope>
    <source>
        <strain evidence="4">HR1</strain>
    </source>
</reference>
<evidence type="ECO:0000256" key="1">
    <source>
        <dbReference type="ARBA" id="ARBA00022441"/>
    </source>
</evidence>
<evidence type="ECO:0008006" key="6">
    <source>
        <dbReference type="Google" id="ProtNLM"/>
    </source>
</evidence>
<keyword evidence="3" id="KW-0472">Membrane</keyword>
<comment type="caution">
    <text evidence="4">The sequence shown here is derived from an EMBL/GenBank/DDBJ whole genome shotgun (WGS) entry which is preliminary data.</text>
</comment>
<dbReference type="SUPFAM" id="SSF50965">
    <property type="entry name" value="Galactose oxidase, central domain"/>
    <property type="match status" value="1"/>
</dbReference>
<evidence type="ECO:0000313" key="5">
    <source>
        <dbReference type="Proteomes" id="UP000615446"/>
    </source>
</evidence>
<dbReference type="PANTHER" id="PTHR46093">
    <property type="entry name" value="ACYL-COA-BINDING DOMAIN-CONTAINING PROTEIN 5"/>
    <property type="match status" value="1"/>
</dbReference>
<dbReference type="EMBL" id="BLAL01000300">
    <property type="protein sequence ID" value="GET01591.1"/>
    <property type="molecule type" value="Genomic_DNA"/>
</dbReference>